<feature type="compositionally biased region" description="Basic and acidic residues" evidence="1">
    <location>
        <begin position="25"/>
        <end position="48"/>
    </location>
</feature>
<sequence length="77" mass="8194">MKFSLIFLFFLIAIAYACTPLTGGEDQKGGQDGRTQDDKDAVKAKDQEEGNGDGALDRNDANQDGEDDGETAVVAKP</sequence>
<dbReference type="PROSITE" id="PS51257">
    <property type="entry name" value="PROKAR_LIPOPROTEIN"/>
    <property type="match status" value="1"/>
</dbReference>
<evidence type="ECO:0000313" key="3">
    <source>
        <dbReference type="Proteomes" id="UP000095287"/>
    </source>
</evidence>
<feature type="region of interest" description="Disordered" evidence="1">
    <location>
        <begin position="22"/>
        <end position="77"/>
    </location>
</feature>
<feature type="chain" id="PRO_5009312977" evidence="2">
    <location>
        <begin position="18"/>
        <end position="77"/>
    </location>
</feature>
<evidence type="ECO:0000256" key="1">
    <source>
        <dbReference type="SAM" id="MobiDB-lite"/>
    </source>
</evidence>
<organism evidence="3 4">
    <name type="scientific">Steinernema glaseri</name>
    <dbReference type="NCBI Taxonomy" id="37863"/>
    <lineage>
        <taxon>Eukaryota</taxon>
        <taxon>Metazoa</taxon>
        <taxon>Ecdysozoa</taxon>
        <taxon>Nematoda</taxon>
        <taxon>Chromadorea</taxon>
        <taxon>Rhabditida</taxon>
        <taxon>Tylenchina</taxon>
        <taxon>Panagrolaimomorpha</taxon>
        <taxon>Strongyloidoidea</taxon>
        <taxon>Steinernematidae</taxon>
        <taxon>Steinernema</taxon>
    </lineage>
</organism>
<keyword evidence="3" id="KW-1185">Reference proteome</keyword>
<reference evidence="4" key="1">
    <citation type="submission" date="2016-11" db="UniProtKB">
        <authorList>
            <consortium name="WormBaseParasite"/>
        </authorList>
    </citation>
    <scope>IDENTIFICATION</scope>
</reference>
<dbReference type="WBParaSite" id="L893_g2268.t1">
    <property type="protein sequence ID" value="L893_g2268.t1"/>
    <property type="gene ID" value="L893_g2268"/>
</dbReference>
<evidence type="ECO:0000313" key="4">
    <source>
        <dbReference type="WBParaSite" id="L893_g2268.t1"/>
    </source>
</evidence>
<proteinExistence type="predicted"/>
<protein>
    <submittedName>
        <fullName evidence="4">Secreted protein</fullName>
    </submittedName>
</protein>
<dbReference type="Proteomes" id="UP000095287">
    <property type="component" value="Unplaced"/>
</dbReference>
<dbReference type="AlphaFoldDB" id="A0A1I7Z4F8"/>
<name>A0A1I7Z4F8_9BILA</name>
<evidence type="ECO:0000256" key="2">
    <source>
        <dbReference type="SAM" id="SignalP"/>
    </source>
</evidence>
<feature type="signal peptide" evidence="2">
    <location>
        <begin position="1"/>
        <end position="17"/>
    </location>
</feature>
<keyword evidence="2" id="KW-0732">Signal</keyword>
<accession>A0A1I7Z4F8</accession>